<accession>A0AAQ1SRU2</accession>
<evidence type="ECO:0000313" key="3">
    <source>
        <dbReference type="EMBL" id="SPO58989.1"/>
    </source>
</evidence>
<organism evidence="3 4">
    <name type="scientific">Pseudomonas inefficax</name>
    <dbReference type="NCBI Taxonomy" id="2078786"/>
    <lineage>
        <taxon>Bacteria</taxon>
        <taxon>Pseudomonadati</taxon>
        <taxon>Pseudomonadota</taxon>
        <taxon>Gammaproteobacteria</taxon>
        <taxon>Pseudomonadales</taxon>
        <taxon>Pseudomonadaceae</taxon>
        <taxon>Pseudomonas</taxon>
    </lineage>
</organism>
<comment type="caution">
    <text evidence="3">The sequence shown here is derived from an EMBL/GenBank/DDBJ whole genome shotgun (WGS) entry which is preliminary data.</text>
</comment>
<gene>
    <name evidence="3" type="ORF">JV551A3_V1_380039</name>
</gene>
<keyword evidence="4" id="KW-1185">Reference proteome</keyword>
<reference evidence="3 4" key="1">
    <citation type="submission" date="2018-02" db="EMBL/GenBank/DDBJ databases">
        <authorList>
            <person name="Dubost A."/>
        </authorList>
    </citation>
    <scope>NUCLEOTIDE SEQUENCE [LARGE SCALE GENOMIC DNA]</scope>
    <source>
        <strain evidence="4">JV551A3</strain>
    </source>
</reference>
<protein>
    <submittedName>
        <fullName evidence="3">Uncharacterized protein</fullName>
    </submittedName>
</protein>
<sequence length="198" mass="22465">MSWLEAVGVVLSRAEAADVVFFEAVHSYAMAALEATGAFAHCIDAIIVITKLESIQSISSGAKIPDCIESTNSLISKDFCLPSQATRILKKIQSLRRRIADTEQDKQKTTQSWQFTRKKHNYFHQTFRARLPRSRRFWCHFYVGSSLQRPGAAGLPDDRRRLGAGHWQWPAGGWRTLADTQGPGRVPERDPRHHRPRL</sequence>
<name>A0AAQ1SRU2_9PSED</name>
<proteinExistence type="predicted"/>
<dbReference type="Proteomes" id="UP000294335">
    <property type="component" value="Unassembled WGS sequence"/>
</dbReference>
<feature type="region of interest" description="Disordered" evidence="2">
    <location>
        <begin position="173"/>
        <end position="198"/>
    </location>
</feature>
<dbReference type="AlphaFoldDB" id="A0AAQ1SRU2"/>
<dbReference type="EMBL" id="OPYN01000038">
    <property type="protein sequence ID" value="SPO58989.1"/>
    <property type="molecule type" value="Genomic_DNA"/>
</dbReference>
<evidence type="ECO:0000256" key="1">
    <source>
        <dbReference type="SAM" id="Coils"/>
    </source>
</evidence>
<evidence type="ECO:0000313" key="4">
    <source>
        <dbReference type="Proteomes" id="UP000294335"/>
    </source>
</evidence>
<keyword evidence="1" id="KW-0175">Coiled coil</keyword>
<evidence type="ECO:0000256" key="2">
    <source>
        <dbReference type="SAM" id="MobiDB-lite"/>
    </source>
</evidence>
<feature type="coiled-coil region" evidence="1">
    <location>
        <begin position="85"/>
        <end position="112"/>
    </location>
</feature>